<keyword evidence="1" id="KW-0175">Coiled coil</keyword>
<evidence type="ECO:0000313" key="3">
    <source>
        <dbReference type="Proteomes" id="UP000428325"/>
    </source>
</evidence>
<dbReference type="InterPro" id="IPR057178">
    <property type="entry name" value="DUF7856"/>
</dbReference>
<dbReference type="Proteomes" id="UP000428325">
    <property type="component" value="Chromosome"/>
</dbReference>
<dbReference type="RefSeq" id="WP_157690142.1">
    <property type="nucleotide sequence ID" value="NZ_CP034345.1"/>
</dbReference>
<protein>
    <submittedName>
        <fullName evidence="2">Uncharacterized protein</fullName>
    </submittedName>
</protein>
<dbReference type="KEGG" id="hra:EI982_13205"/>
<dbReference type="Pfam" id="PF25254">
    <property type="entry name" value="DUF7856"/>
    <property type="match status" value="1"/>
</dbReference>
<organism evidence="2 3">
    <name type="scientific">Haloplanus rallus</name>
    <dbReference type="NCBI Taxonomy" id="1816183"/>
    <lineage>
        <taxon>Archaea</taxon>
        <taxon>Methanobacteriati</taxon>
        <taxon>Methanobacteriota</taxon>
        <taxon>Stenosarchaea group</taxon>
        <taxon>Halobacteria</taxon>
        <taxon>Halobacteriales</taxon>
        <taxon>Haloferacaceae</taxon>
        <taxon>Haloplanus</taxon>
    </lineage>
</organism>
<evidence type="ECO:0000256" key="1">
    <source>
        <dbReference type="SAM" id="Coils"/>
    </source>
</evidence>
<reference evidence="2 3" key="1">
    <citation type="submission" date="2018-12" db="EMBL/GenBank/DDBJ databases">
        <title>Complete genome sequence of Haloplanus rallus MBLA0036.</title>
        <authorList>
            <person name="Nam Y.-d."/>
            <person name="Kang J."/>
            <person name="Chung W.-H."/>
            <person name="Park Y.S."/>
        </authorList>
    </citation>
    <scope>NUCLEOTIDE SEQUENCE [LARGE SCALE GENOMIC DNA]</scope>
    <source>
        <strain evidence="2 3">MBLA0036</strain>
    </source>
</reference>
<dbReference type="GeneID" id="43370518"/>
<dbReference type="OrthoDB" id="242664at2157"/>
<gene>
    <name evidence="2" type="ORF">EI982_13205</name>
</gene>
<proteinExistence type="predicted"/>
<evidence type="ECO:0000313" key="2">
    <source>
        <dbReference type="EMBL" id="QGX95682.1"/>
    </source>
</evidence>
<feature type="coiled-coil region" evidence="1">
    <location>
        <begin position="98"/>
        <end position="201"/>
    </location>
</feature>
<dbReference type="EMBL" id="CP034345">
    <property type="protein sequence ID" value="QGX95682.1"/>
    <property type="molecule type" value="Genomic_DNA"/>
</dbReference>
<dbReference type="AlphaFoldDB" id="A0A6B9F876"/>
<accession>A0A6B9F876</accession>
<sequence>MRVRIDGDVHEGRAIDLRGVDTAALVRAIRGAEAPIRVECPTPGAVHEHVARLPPSAFDRRAALADAARARGHEAETAAELETARRELAAASPPTVNVREARRRVAAAGAEEERLRERVAELRGRMQARRETGAGTTAVEAQLEAATSDLAEAETERIAAEQALDRAERAAREARDRREKRLELEDRVANLERRVREELAAAVWGAFRSAVEAVPGSATVGESPGDYDGDATTAALGVARLAPLDAPVVVESLDRVAGAAAAATTLDAPVIYVR</sequence>
<name>A0A6B9F876_9EURY</name>
<keyword evidence="3" id="KW-1185">Reference proteome</keyword>